<dbReference type="PANTHER" id="PTHR22812">
    <property type="entry name" value="CHROMOBOX PROTEIN"/>
    <property type="match status" value="1"/>
</dbReference>
<dbReference type="InterPro" id="IPR023780">
    <property type="entry name" value="Chromo_domain"/>
</dbReference>
<accession>A0A0N4V7J1</accession>
<dbReference type="Pfam" id="PF00385">
    <property type="entry name" value="Chromo"/>
    <property type="match status" value="1"/>
</dbReference>
<evidence type="ECO:0000313" key="6">
    <source>
        <dbReference type="WBParaSite" id="EVEC_0000625801-mRNA-1"/>
    </source>
</evidence>
<evidence type="ECO:0000256" key="1">
    <source>
        <dbReference type="ARBA" id="ARBA00004123"/>
    </source>
</evidence>
<dbReference type="SUPFAM" id="SSF54160">
    <property type="entry name" value="Chromo domain-like"/>
    <property type="match status" value="1"/>
</dbReference>
<reference evidence="6" key="1">
    <citation type="submission" date="2017-02" db="UniProtKB">
        <authorList>
            <consortium name="WormBaseParasite"/>
        </authorList>
    </citation>
    <scope>IDENTIFICATION</scope>
</reference>
<sequence>MDATEGTYEVEDIVDERIGEDGREEFRVRWKTYGEDDDTWEPIENLDDFCTQMIEAMRLKKKNLQENAEPLLPILEIKSEIPETAQTVLIFCHSSK</sequence>
<name>A0A0N4V7J1_ENTVE</name>
<dbReference type="InterPro" id="IPR000953">
    <property type="entry name" value="Chromo/chromo_shadow_dom"/>
</dbReference>
<evidence type="ECO:0000313" key="4">
    <source>
        <dbReference type="EMBL" id="VDD91118.1"/>
    </source>
</evidence>
<organism evidence="6">
    <name type="scientific">Enterobius vermicularis</name>
    <name type="common">Human pinworm</name>
    <dbReference type="NCBI Taxonomy" id="51028"/>
    <lineage>
        <taxon>Eukaryota</taxon>
        <taxon>Metazoa</taxon>
        <taxon>Ecdysozoa</taxon>
        <taxon>Nematoda</taxon>
        <taxon>Chromadorea</taxon>
        <taxon>Rhabditida</taxon>
        <taxon>Spirurina</taxon>
        <taxon>Oxyuridomorpha</taxon>
        <taxon>Oxyuroidea</taxon>
        <taxon>Oxyuridae</taxon>
        <taxon>Enterobius</taxon>
    </lineage>
</organism>
<dbReference type="EMBL" id="UXUI01008296">
    <property type="protein sequence ID" value="VDD91118.1"/>
    <property type="molecule type" value="Genomic_DNA"/>
</dbReference>
<evidence type="ECO:0000313" key="5">
    <source>
        <dbReference type="Proteomes" id="UP000274131"/>
    </source>
</evidence>
<comment type="subcellular location">
    <subcellularLocation>
        <location evidence="1">Nucleus</location>
    </subcellularLocation>
</comment>
<dbReference type="AlphaFoldDB" id="A0A0N4V7J1"/>
<dbReference type="WBParaSite" id="EVEC_0000625801-mRNA-1">
    <property type="protein sequence ID" value="EVEC_0000625801-mRNA-1"/>
    <property type="gene ID" value="EVEC_0000625801"/>
</dbReference>
<dbReference type="PROSITE" id="PS50013">
    <property type="entry name" value="CHROMO_2"/>
    <property type="match status" value="1"/>
</dbReference>
<proteinExistence type="predicted"/>
<dbReference type="STRING" id="51028.A0A0N4V7J1"/>
<dbReference type="Proteomes" id="UP000274131">
    <property type="component" value="Unassembled WGS sequence"/>
</dbReference>
<dbReference type="CDD" id="cd00024">
    <property type="entry name" value="CD_CSD"/>
    <property type="match status" value="1"/>
</dbReference>
<dbReference type="InterPro" id="IPR016197">
    <property type="entry name" value="Chromo-like_dom_sf"/>
</dbReference>
<dbReference type="InterPro" id="IPR051219">
    <property type="entry name" value="Heterochromatin_chromo-domain"/>
</dbReference>
<dbReference type="OrthoDB" id="5843976at2759"/>
<feature type="domain" description="Chromo" evidence="3">
    <location>
        <begin position="8"/>
        <end position="69"/>
    </location>
</feature>
<keyword evidence="2" id="KW-0539">Nucleus</keyword>
<dbReference type="GO" id="GO:0005634">
    <property type="term" value="C:nucleus"/>
    <property type="evidence" value="ECO:0007669"/>
    <property type="project" value="UniProtKB-SubCell"/>
</dbReference>
<evidence type="ECO:0000256" key="2">
    <source>
        <dbReference type="ARBA" id="ARBA00023242"/>
    </source>
</evidence>
<gene>
    <name evidence="4" type="ORF">EVEC_LOCUS5869</name>
</gene>
<reference evidence="4 5" key="2">
    <citation type="submission" date="2018-10" db="EMBL/GenBank/DDBJ databases">
        <authorList>
            <consortium name="Pathogen Informatics"/>
        </authorList>
    </citation>
    <scope>NUCLEOTIDE SEQUENCE [LARGE SCALE GENOMIC DNA]</scope>
</reference>
<evidence type="ECO:0000259" key="3">
    <source>
        <dbReference type="PROSITE" id="PS50013"/>
    </source>
</evidence>
<dbReference type="Gene3D" id="2.40.50.40">
    <property type="match status" value="1"/>
</dbReference>
<protein>
    <submittedName>
        <fullName evidence="6">Chromo domain-containing protein</fullName>
    </submittedName>
</protein>
<keyword evidence="5" id="KW-1185">Reference proteome</keyword>
<dbReference type="SMART" id="SM00298">
    <property type="entry name" value="CHROMO"/>
    <property type="match status" value="1"/>
</dbReference>